<dbReference type="SUPFAM" id="SSF160113">
    <property type="entry name" value="YegP-like"/>
    <property type="match status" value="1"/>
</dbReference>
<dbReference type="EMBL" id="CAXJRC010000043">
    <property type="protein sequence ID" value="CAL2108060.1"/>
    <property type="molecule type" value="Genomic_DNA"/>
</dbReference>
<evidence type="ECO:0000313" key="1">
    <source>
        <dbReference type="EMBL" id="CAL2108060.1"/>
    </source>
</evidence>
<gene>
    <name evidence="1" type="ORF">T190115A13A_60055</name>
</gene>
<proteinExistence type="predicted"/>
<evidence type="ECO:0000313" key="2">
    <source>
        <dbReference type="Proteomes" id="UP001497602"/>
    </source>
</evidence>
<comment type="caution">
    <text evidence="1">The sequence shown here is derived from an EMBL/GenBank/DDBJ whole genome shotgun (WGS) entry which is preliminary data.</text>
</comment>
<organism evidence="1 2">
    <name type="scientific">Tenacibaculum vairaonense</name>
    <dbReference type="NCBI Taxonomy" id="3137860"/>
    <lineage>
        <taxon>Bacteria</taxon>
        <taxon>Pseudomonadati</taxon>
        <taxon>Bacteroidota</taxon>
        <taxon>Flavobacteriia</taxon>
        <taxon>Flavobacteriales</taxon>
        <taxon>Flavobacteriaceae</taxon>
        <taxon>Tenacibaculum</taxon>
    </lineage>
</organism>
<sequence length="47" mass="5480">MYIYNSLINPINFKMGEFVIKKNSTRELSFNLKANSGKIIGKSEMYF</sequence>
<protein>
    <submittedName>
        <fullName evidence="1">Uncharacterized protein</fullName>
    </submittedName>
</protein>
<dbReference type="Proteomes" id="UP001497602">
    <property type="component" value="Unassembled WGS sequence"/>
</dbReference>
<accession>A0ABP1FCH8</accession>
<reference evidence="1 2" key="1">
    <citation type="submission" date="2024-05" db="EMBL/GenBank/DDBJ databases">
        <authorList>
            <person name="Duchaud E."/>
        </authorList>
    </citation>
    <scope>NUCLEOTIDE SEQUENCE [LARGE SCALE GENOMIC DNA]</scope>
    <source>
        <strain evidence="1">Ena-SAMPLE-TAB-13-05-2024-13:56:06:370-140305</strain>
    </source>
</reference>
<name>A0ABP1FCH8_9FLAO</name>
<keyword evidence="2" id="KW-1185">Reference proteome</keyword>
<dbReference type="Gene3D" id="3.30.160.160">
    <property type="entry name" value="YegP-like"/>
    <property type="match status" value="1"/>
</dbReference>
<dbReference type="InterPro" id="IPR036913">
    <property type="entry name" value="YegP-like_sf"/>
</dbReference>